<protein>
    <submittedName>
        <fullName evidence="1">Uncharacterized protein</fullName>
    </submittedName>
</protein>
<dbReference type="EMBL" id="VEVO01000016">
    <property type="protein sequence ID" value="KAF0029505.1"/>
    <property type="molecule type" value="Genomic_DNA"/>
</dbReference>
<reference evidence="1 2" key="1">
    <citation type="submission" date="2019-06" db="EMBL/GenBank/DDBJ databases">
        <title>Draft genomes of female and male turbot (Scophthalmus maximus).</title>
        <authorList>
            <person name="Xu H."/>
            <person name="Xu X.-W."/>
            <person name="Shao C."/>
            <person name="Chen S."/>
        </authorList>
    </citation>
    <scope>NUCLEOTIDE SEQUENCE [LARGE SCALE GENOMIC DNA]</scope>
    <source>
        <strain evidence="1">Ysfricsl-2016a</strain>
        <tissue evidence="1">Blood</tissue>
    </source>
</reference>
<evidence type="ECO:0000313" key="1">
    <source>
        <dbReference type="EMBL" id="KAF0029505.1"/>
    </source>
</evidence>
<proteinExistence type="predicted"/>
<gene>
    <name evidence="1" type="ORF">F2P81_018610</name>
</gene>
<accession>A0A6A4SAT8</accession>
<name>A0A6A4SAT8_SCOMX</name>
<organism evidence="1 2">
    <name type="scientific">Scophthalmus maximus</name>
    <name type="common">Turbot</name>
    <name type="synonym">Psetta maxima</name>
    <dbReference type="NCBI Taxonomy" id="52904"/>
    <lineage>
        <taxon>Eukaryota</taxon>
        <taxon>Metazoa</taxon>
        <taxon>Chordata</taxon>
        <taxon>Craniata</taxon>
        <taxon>Vertebrata</taxon>
        <taxon>Euteleostomi</taxon>
        <taxon>Actinopterygii</taxon>
        <taxon>Neopterygii</taxon>
        <taxon>Teleostei</taxon>
        <taxon>Neoteleostei</taxon>
        <taxon>Acanthomorphata</taxon>
        <taxon>Carangaria</taxon>
        <taxon>Pleuronectiformes</taxon>
        <taxon>Pleuronectoidei</taxon>
        <taxon>Scophthalmidae</taxon>
        <taxon>Scophthalmus</taxon>
    </lineage>
</organism>
<dbReference type="AlphaFoldDB" id="A0A6A4SAT8"/>
<evidence type="ECO:0000313" key="2">
    <source>
        <dbReference type="Proteomes" id="UP000438429"/>
    </source>
</evidence>
<sequence length="88" mass="10460">MVLVCAEIYHKDSCLLIWLTQMSEHEENGQKKNVLILQLREFTLKTYIDVLRFLRLISVVSRWLKLFYPSCKYNWTDLVSALNSPSEH</sequence>
<comment type="caution">
    <text evidence="1">The sequence shown here is derived from an EMBL/GenBank/DDBJ whole genome shotgun (WGS) entry which is preliminary data.</text>
</comment>
<dbReference type="Proteomes" id="UP000438429">
    <property type="component" value="Unassembled WGS sequence"/>
</dbReference>